<dbReference type="PANTHER" id="PTHR24418">
    <property type="entry name" value="TYROSINE-PROTEIN KINASE"/>
    <property type="match status" value="1"/>
</dbReference>
<dbReference type="PROSITE" id="PS00109">
    <property type="entry name" value="PROTEIN_KINASE_TYR"/>
    <property type="match status" value="1"/>
</dbReference>
<dbReference type="SUPFAM" id="SSF56112">
    <property type="entry name" value="Protein kinase-like (PK-like)"/>
    <property type="match status" value="1"/>
</dbReference>
<feature type="compositionally biased region" description="Basic residues" evidence="3">
    <location>
        <begin position="402"/>
        <end position="418"/>
    </location>
</feature>
<dbReference type="PROSITE" id="PS50011">
    <property type="entry name" value="PROTEIN_KINASE_DOM"/>
    <property type="match status" value="1"/>
</dbReference>
<dbReference type="InterPro" id="IPR020635">
    <property type="entry name" value="Tyr_kinase_cat_dom"/>
</dbReference>
<dbReference type="OrthoDB" id="5856666at2759"/>
<keyword evidence="1" id="KW-0547">Nucleotide-binding</keyword>
<dbReference type="SMART" id="SM00219">
    <property type="entry name" value="TyrKc"/>
    <property type="match status" value="1"/>
</dbReference>
<reference evidence="7" key="2">
    <citation type="submission" date="2019-09" db="UniProtKB">
        <authorList>
            <consortium name="WormBaseParasite"/>
        </authorList>
    </citation>
    <scope>IDENTIFICATION</scope>
</reference>
<evidence type="ECO:0000313" key="7">
    <source>
        <dbReference type="WBParaSite" id="HPBE_0001614601-mRNA-1"/>
    </source>
</evidence>
<evidence type="ECO:0000313" key="6">
    <source>
        <dbReference type="Proteomes" id="UP000050761"/>
    </source>
</evidence>
<evidence type="ECO:0000256" key="2">
    <source>
        <dbReference type="ARBA" id="ARBA00022840"/>
    </source>
</evidence>
<feature type="region of interest" description="Disordered" evidence="3">
    <location>
        <begin position="391"/>
        <end position="418"/>
    </location>
</feature>
<dbReference type="Pfam" id="PF07714">
    <property type="entry name" value="PK_Tyr_Ser-Thr"/>
    <property type="match status" value="1"/>
</dbReference>
<evidence type="ECO:0000259" key="4">
    <source>
        <dbReference type="PROSITE" id="PS50011"/>
    </source>
</evidence>
<dbReference type="InterPro" id="IPR050198">
    <property type="entry name" value="Non-receptor_tyrosine_kinases"/>
</dbReference>
<dbReference type="AlphaFoldDB" id="A0A3P7ZTX8"/>
<evidence type="ECO:0000256" key="3">
    <source>
        <dbReference type="SAM" id="MobiDB-lite"/>
    </source>
</evidence>
<dbReference type="Gene3D" id="1.10.510.10">
    <property type="entry name" value="Transferase(Phosphotransferase) domain 1"/>
    <property type="match status" value="1"/>
</dbReference>
<dbReference type="InterPro" id="IPR011009">
    <property type="entry name" value="Kinase-like_dom_sf"/>
</dbReference>
<organism evidence="5">
    <name type="scientific">Heligmosomoides polygyrus</name>
    <name type="common">Parasitic roundworm</name>
    <dbReference type="NCBI Taxonomy" id="6339"/>
    <lineage>
        <taxon>Eukaryota</taxon>
        <taxon>Metazoa</taxon>
        <taxon>Ecdysozoa</taxon>
        <taxon>Nematoda</taxon>
        <taxon>Chromadorea</taxon>
        <taxon>Rhabditida</taxon>
        <taxon>Rhabditina</taxon>
        <taxon>Rhabditomorpha</taxon>
        <taxon>Strongyloidea</taxon>
        <taxon>Heligmosomidae</taxon>
        <taxon>Heligmosomoides</taxon>
    </lineage>
</organism>
<keyword evidence="2" id="KW-0067">ATP-binding</keyword>
<gene>
    <name evidence="5" type="ORF">HPBE_LOCUS16144</name>
</gene>
<accession>A0A3P7ZTX8</accession>
<name>A0A3P7ZTX8_HELPZ</name>
<dbReference type="EMBL" id="UZAH01029248">
    <property type="protein sequence ID" value="VDP05077.1"/>
    <property type="molecule type" value="Genomic_DNA"/>
</dbReference>
<dbReference type="InterPro" id="IPR008266">
    <property type="entry name" value="Tyr_kinase_AS"/>
</dbReference>
<proteinExistence type="predicted"/>
<sequence length="418" mass="48388">MERDGLKDEVSTKLIPKFDRLIDGDVPAFLVKSAKSFIEEGGTIITARPPIMFQNRYEWMKFEELWRRRYFELDSAGEQQVNLTRAIGLASWEYRAEHVQLDDLIAKFSCGEVRKGKVFKKDSPPLEAAIKTISGRSLEAKEKVRELMAECRLFQELYHPCVVQYYGVCLIAQPNCFIFEYVSHGPLDQFLRANNQTLKRDEMLLMTMSAGWGIEYLHQNSIVHRDIAAKNCLYDRQFVKLAGFARARKTLSYTMKTARKMAVRWMAPETIESFLYTQKSDVYCYGLLIYEIFSAKEPFEGLSNFDAKPFILEGDLNEFPGRTPKKLAEVIKEKMWQTDPEKRANMHQIMLWLQAYSGMELQIVSNANCITATVHQKMDALIGKDVDLNATPNFVEPSPKNPIKKKKEEKRKKKLQEQ</sequence>
<dbReference type="InterPro" id="IPR000719">
    <property type="entry name" value="Prot_kinase_dom"/>
</dbReference>
<reference evidence="5 6" key="1">
    <citation type="submission" date="2018-11" db="EMBL/GenBank/DDBJ databases">
        <authorList>
            <consortium name="Pathogen Informatics"/>
        </authorList>
    </citation>
    <scope>NUCLEOTIDE SEQUENCE [LARGE SCALE GENOMIC DNA]</scope>
</reference>
<keyword evidence="6" id="KW-1185">Reference proteome</keyword>
<dbReference type="GO" id="GO:0005524">
    <property type="term" value="F:ATP binding"/>
    <property type="evidence" value="ECO:0007669"/>
    <property type="project" value="UniProtKB-KW"/>
</dbReference>
<evidence type="ECO:0000256" key="1">
    <source>
        <dbReference type="ARBA" id="ARBA00022741"/>
    </source>
</evidence>
<protein>
    <submittedName>
        <fullName evidence="7">Protein kinase domain-containing protein</fullName>
    </submittedName>
</protein>
<dbReference type="WBParaSite" id="HPBE_0001614601-mRNA-1">
    <property type="protein sequence ID" value="HPBE_0001614601-mRNA-1"/>
    <property type="gene ID" value="HPBE_0001614601"/>
</dbReference>
<dbReference type="GO" id="GO:0004713">
    <property type="term" value="F:protein tyrosine kinase activity"/>
    <property type="evidence" value="ECO:0007669"/>
    <property type="project" value="InterPro"/>
</dbReference>
<feature type="domain" description="Protein kinase" evidence="4">
    <location>
        <begin position="99"/>
        <end position="353"/>
    </location>
</feature>
<evidence type="ECO:0000313" key="5">
    <source>
        <dbReference type="EMBL" id="VDP05077.1"/>
    </source>
</evidence>
<dbReference type="InterPro" id="IPR001245">
    <property type="entry name" value="Ser-Thr/Tyr_kinase_cat_dom"/>
</dbReference>
<dbReference type="PRINTS" id="PR00109">
    <property type="entry name" value="TYRKINASE"/>
</dbReference>
<dbReference type="Proteomes" id="UP000050761">
    <property type="component" value="Unassembled WGS sequence"/>
</dbReference>